<accession>A0A3B0W0M8</accession>
<name>A0A3B0W0M8_9ZZZZ</name>
<dbReference type="AlphaFoldDB" id="A0A3B0W0M8"/>
<dbReference type="PANTHER" id="PTHR31637">
    <property type="entry name" value="2,3-BISPHOSPHOGLYCERATE-INDEPENDENT PHOSPHOGLYCERATE MUTASE"/>
    <property type="match status" value="1"/>
</dbReference>
<dbReference type="GO" id="GO:0006007">
    <property type="term" value="P:glucose catabolic process"/>
    <property type="evidence" value="ECO:0007669"/>
    <property type="project" value="InterPro"/>
</dbReference>
<dbReference type="Pfam" id="PF01676">
    <property type="entry name" value="Metalloenzyme"/>
    <property type="match status" value="1"/>
</dbReference>
<dbReference type="PANTHER" id="PTHR31637:SF0">
    <property type="entry name" value="2,3-BISPHOSPHOGLYCERATE-INDEPENDENT PHOSPHOGLYCERATE MUTASE"/>
    <property type="match status" value="1"/>
</dbReference>
<dbReference type="InterPro" id="IPR017850">
    <property type="entry name" value="Alkaline_phosphatase_core_sf"/>
</dbReference>
<dbReference type="EMBL" id="UOEU01000965">
    <property type="protein sequence ID" value="VAW42819.1"/>
    <property type="molecule type" value="Genomic_DNA"/>
</dbReference>
<organism evidence="2">
    <name type="scientific">hydrothermal vent metagenome</name>
    <dbReference type="NCBI Taxonomy" id="652676"/>
    <lineage>
        <taxon>unclassified sequences</taxon>
        <taxon>metagenomes</taxon>
        <taxon>ecological metagenomes</taxon>
    </lineage>
</organism>
<keyword evidence="2" id="KW-0413">Isomerase</keyword>
<feature type="domain" description="Metalloenzyme" evidence="1">
    <location>
        <begin position="1"/>
        <end position="163"/>
    </location>
</feature>
<reference evidence="2" key="1">
    <citation type="submission" date="2018-06" db="EMBL/GenBank/DDBJ databases">
        <authorList>
            <person name="Zhirakovskaya E."/>
        </authorList>
    </citation>
    <scope>NUCLEOTIDE SEQUENCE</scope>
</reference>
<evidence type="ECO:0000259" key="1">
    <source>
        <dbReference type="Pfam" id="PF01676"/>
    </source>
</evidence>
<gene>
    <name evidence="2" type="ORF">MNBD_CHLOROFLEXI01-2245</name>
</gene>
<dbReference type="GO" id="GO:0005829">
    <property type="term" value="C:cytosol"/>
    <property type="evidence" value="ECO:0007669"/>
    <property type="project" value="TreeGrafter"/>
</dbReference>
<protein>
    <submittedName>
        <fullName evidence="2">2,3-bisphosphoglycerate-independent phosphoglycerate mutase</fullName>
        <ecNumber evidence="2">5.4.2.12</ecNumber>
    </submittedName>
</protein>
<sequence length="175" mass="19269">AHVTYFFNGGEETPYPGEDRHLQPSPKVATYDLQPEMSAYELTEAILQRLKTDDDDFILVNFANPDMVGHTGVLEAAVRAVETVDECAGRLVEAIVQSGGAALITADHGNCEIMINEKTSDPHTYHTTQPVSFFVLCNDKIWLRPRGKLADVAPTVLDLMGVEQPPEMNGRSLIE</sequence>
<dbReference type="InterPro" id="IPR005995">
    <property type="entry name" value="Pgm_bpd_ind"/>
</dbReference>
<dbReference type="SUPFAM" id="SSF53649">
    <property type="entry name" value="Alkaline phosphatase-like"/>
    <property type="match status" value="1"/>
</dbReference>
<evidence type="ECO:0000313" key="2">
    <source>
        <dbReference type="EMBL" id="VAW42819.1"/>
    </source>
</evidence>
<dbReference type="GO" id="GO:0030145">
    <property type="term" value="F:manganese ion binding"/>
    <property type="evidence" value="ECO:0007669"/>
    <property type="project" value="TreeGrafter"/>
</dbReference>
<proteinExistence type="predicted"/>
<feature type="non-terminal residue" evidence="2">
    <location>
        <position position="1"/>
    </location>
</feature>
<dbReference type="InterPro" id="IPR006124">
    <property type="entry name" value="Metalloenzyme"/>
</dbReference>
<dbReference type="EC" id="5.4.2.12" evidence="2"/>
<dbReference type="GO" id="GO:0004619">
    <property type="term" value="F:phosphoglycerate mutase activity"/>
    <property type="evidence" value="ECO:0007669"/>
    <property type="project" value="UniProtKB-EC"/>
</dbReference>
<dbReference type="Gene3D" id="3.40.720.10">
    <property type="entry name" value="Alkaline Phosphatase, subunit A"/>
    <property type="match status" value="1"/>
</dbReference>